<dbReference type="OrthoDB" id="1661582at2"/>
<feature type="transmembrane region" description="Helical" evidence="1">
    <location>
        <begin position="276"/>
        <end position="295"/>
    </location>
</feature>
<keyword evidence="1" id="KW-1133">Transmembrane helix</keyword>
<feature type="transmembrane region" description="Helical" evidence="1">
    <location>
        <begin position="327"/>
        <end position="347"/>
    </location>
</feature>
<feature type="transmembrane region" description="Helical" evidence="1">
    <location>
        <begin position="12"/>
        <end position="28"/>
    </location>
</feature>
<protein>
    <submittedName>
        <fullName evidence="2">Membrane protein</fullName>
    </submittedName>
</protein>
<dbReference type="InterPro" id="IPR045691">
    <property type="entry name" value="DUF6056"/>
</dbReference>
<dbReference type="AlphaFoldDB" id="A0A380JDW9"/>
<proteinExistence type="predicted"/>
<evidence type="ECO:0000313" key="3">
    <source>
        <dbReference type="Proteomes" id="UP000254082"/>
    </source>
</evidence>
<dbReference type="Proteomes" id="UP000254082">
    <property type="component" value="Unassembled WGS sequence"/>
</dbReference>
<feature type="transmembrane region" description="Helical" evidence="1">
    <location>
        <begin position="154"/>
        <end position="172"/>
    </location>
</feature>
<gene>
    <name evidence="2" type="ORF">NCTC11391_01096</name>
</gene>
<keyword evidence="3" id="KW-1185">Reference proteome</keyword>
<dbReference type="EMBL" id="UHFA01000002">
    <property type="protein sequence ID" value="SUN36053.1"/>
    <property type="molecule type" value="Genomic_DNA"/>
</dbReference>
<feature type="transmembrane region" description="Helical" evidence="1">
    <location>
        <begin position="353"/>
        <end position="370"/>
    </location>
</feature>
<feature type="transmembrane region" description="Helical" evidence="1">
    <location>
        <begin position="222"/>
        <end position="241"/>
    </location>
</feature>
<feature type="transmembrane region" description="Helical" evidence="1">
    <location>
        <begin position="184"/>
        <end position="210"/>
    </location>
</feature>
<feature type="transmembrane region" description="Helical" evidence="1">
    <location>
        <begin position="97"/>
        <end position="116"/>
    </location>
</feature>
<organism evidence="2 3">
    <name type="scientific">Streptococcus downei MFe28</name>
    <dbReference type="NCBI Taxonomy" id="764290"/>
    <lineage>
        <taxon>Bacteria</taxon>
        <taxon>Bacillati</taxon>
        <taxon>Bacillota</taxon>
        <taxon>Bacilli</taxon>
        <taxon>Lactobacillales</taxon>
        <taxon>Streptococcaceae</taxon>
        <taxon>Streptococcus</taxon>
    </lineage>
</organism>
<name>A0A380JDW9_STRDO</name>
<evidence type="ECO:0000313" key="2">
    <source>
        <dbReference type="EMBL" id="SUN36053.1"/>
    </source>
</evidence>
<accession>A0A380JDW9</accession>
<feature type="transmembrane region" description="Helical" evidence="1">
    <location>
        <begin position="128"/>
        <end position="148"/>
    </location>
</feature>
<feature type="transmembrane region" description="Helical" evidence="1">
    <location>
        <begin position="301"/>
        <end position="320"/>
    </location>
</feature>
<sequence length="460" mass="53754">MKVSKEVIFKNIWYLIITIIFFSLFLKLNRLTLFTSDDFTYHYVYKGYMPGRYPERVHGFFSLIQSQINHWRLWNGRFVAHTIVQFFLQFDKGYYDIFNSAAIVLLNTIVLSLSLINSNKEIKPFTYLLGFIFIWFFLPDIGNSVLWVSGSGNYLWTSLIYLSYFYLAIKLASKPTLVNWKFQLPIVFLGFLAGACNENSSPTILLLIFIFQLGHYLFQKDWNWIVFSSLIFGGLGFILMMSSPGSQKRGSIKHTASFLHNNYEQIANLLKYNYHWLYYTLALLIILIIIMRIRIDKEHFLFFVILALGHVISAYVLVLSPEIHKRTLFSSVLFLGILLFALFNILSEKLFKPILYALTLITSITFLFSYSDVHKNIKSTYNELMIQNEILEKAPSESDVSIPILTPPNNEYNAYNSSQYVTPFPKQWFNRWMSVYYGKNSITGVDMDEYNKERANDSTK</sequence>
<dbReference type="RefSeq" id="WP_115325008.1">
    <property type="nucleotide sequence ID" value="NZ_UHFA01000002.1"/>
</dbReference>
<keyword evidence="1" id="KW-0812">Transmembrane</keyword>
<reference evidence="2 3" key="1">
    <citation type="submission" date="2018-06" db="EMBL/GenBank/DDBJ databases">
        <authorList>
            <consortium name="Pathogen Informatics"/>
            <person name="Doyle S."/>
        </authorList>
    </citation>
    <scope>NUCLEOTIDE SEQUENCE [LARGE SCALE GENOMIC DNA]</scope>
    <source>
        <strain evidence="3">NCTC 11391</strain>
    </source>
</reference>
<dbReference type="Pfam" id="PF19528">
    <property type="entry name" value="DUF6056"/>
    <property type="match status" value="1"/>
</dbReference>
<keyword evidence="1" id="KW-0472">Membrane</keyword>
<evidence type="ECO:0000256" key="1">
    <source>
        <dbReference type="SAM" id="Phobius"/>
    </source>
</evidence>